<name>A0ABN1KH13_9BURK</name>
<dbReference type="InterPro" id="IPR016181">
    <property type="entry name" value="Acyl_CoA_acyltransferase"/>
</dbReference>
<dbReference type="CDD" id="cd04301">
    <property type="entry name" value="NAT_SF"/>
    <property type="match status" value="1"/>
</dbReference>
<evidence type="ECO:0000313" key="3">
    <source>
        <dbReference type="Proteomes" id="UP001500279"/>
    </source>
</evidence>
<dbReference type="InterPro" id="IPR000182">
    <property type="entry name" value="GNAT_dom"/>
</dbReference>
<evidence type="ECO:0000313" key="2">
    <source>
        <dbReference type="EMBL" id="GAA0765973.1"/>
    </source>
</evidence>
<dbReference type="EMBL" id="BAAAEW010000042">
    <property type="protein sequence ID" value="GAA0765973.1"/>
    <property type="molecule type" value="Genomic_DNA"/>
</dbReference>
<protein>
    <submittedName>
        <fullName evidence="2">GNAT family N-acetyltransferase</fullName>
    </submittedName>
</protein>
<sequence>MPIQNLTSPSILPAPEMAPTTFSLHFTLRPARPGEAGALSALARASKAFWPYSTAQVAAWADDLRIDEATLATGCCWVAERVDHGTAELPDALIAGFVVLQPGSPDWALQHCWVLPEQIGRGVGRALLAQSARLAGEAGAAGLTIDADPHAEPFYLARGAQRVGSQAAPIEGEPDRVRPQLRLALAR</sequence>
<accession>A0ABN1KH13</accession>
<feature type="domain" description="N-acetyltransferase" evidence="1">
    <location>
        <begin position="26"/>
        <end position="184"/>
    </location>
</feature>
<gene>
    <name evidence="2" type="ORF">GCM10009107_53620</name>
</gene>
<organism evidence="2 3">
    <name type="scientific">Ideonella azotifigens</name>
    <dbReference type="NCBI Taxonomy" id="513160"/>
    <lineage>
        <taxon>Bacteria</taxon>
        <taxon>Pseudomonadati</taxon>
        <taxon>Pseudomonadota</taxon>
        <taxon>Betaproteobacteria</taxon>
        <taxon>Burkholderiales</taxon>
        <taxon>Sphaerotilaceae</taxon>
        <taxon>Ideonella</taxon>
    </lineage>
</organism>
<dbReference type="Pfam" id="PF00583">
    <property type="entry name" value="Acetyltransf_1"/>
    <property type="match status" value="1"/>
</dbReference>
<keyword evidence="3" id="KW-1185">Reference proteome</keyword>
<evidence type="ECO:0000259" key="1">
    <source>
        <dbReference type="PROSITE" id="PS51186"/>
    </source>
</evidence>
<comment type="caution">
    <text evidence="2">The sequence shown here is derived from an EMBL/GenBank/DDBJ whole genome shotgun (WGS) entry which is preliminary data.</text>
</comment>
<dbReference type="Gene3D" id="3.40.630.30">
    <property type="match status" value="1"/>
</dbReference>
<dbReference type="PROSITE" id="PS51186">
    <property type="entry name" value="GNAT"/>
    <property type="match status" value="1"/>
</dbReference>
<dbReference type="SUPFAM" id="SSF55729">
    <property type="entry name" value="Acyl-CoA N-acyltransferases (Nat)"/>
    <property type="match status" value="1"/>
</dbReference>
<proteinExistence type="predicted"/>
<dbReference type="Proteomes" id="UP001500279">
    <property type="component" value="Unassembled WGS sequence"/>
</dbReference>
<reference evidence="2 3" key="1">
    <citation type="journal article" date="2019" name="Int. J. Syst. Evol. Microbiol.">
        <title>The Global Catalogue of Microorganisms (GCM) 10K type strain sequencing project: providing services to taxonomists for standard genome sequencing and annotation.</title>
        <authorList>
            <consortium name="The Broad Institute Genomics Platform"/>
            <consortium name="The Broad Institute Genome Sequencing Center for Infectious Disease"/>
            <person name="Wu L."/>
            <person name="Ma J."/>
        </authorList>
    </citation>
    <scope>NUCLEOTIDE SEQUENCE [LARGE SCALE GENOMIC DNA]</scope>
    <source>
        <strain evidence="2 3">JCM 15503</strain>
    </source>
</reference>